<dbReference type="Pfam" id="PF00954">
    <property type="entry name" value="S_locus_glycop"/>
    <property type="match status" value="1"/>
</dbReference>
<dbReference type="Gene3D" id="3.30.200.20">
    <property type="entry name" value="Phosphorylase Kinase, domain 1"/>
    <property type="match status" value="1"/>
</dbReference>
<dbReference type="InterPro" id="IPR024171">
    <property type="entry name" value="SRK-like_kinase"/>
</dbReference>
<evidence type="ECO:0000259" key="19">
    <source>
        <dbReference type="PROSITE" id="PS50948"/>
    </source>
</evidence>
<evidence type="ECO:0000256" key="8">
    <source>
        <dbReference type="ARBA" id="ARBA00022777"/>
    </source>
</evidence>
<evidence type="ECO:0000259" key="16">
    <source>
        <dbReference type="PROSITE" id="PS50011"/>
    </source>
</evidence>
<dbReference type="SUPFAM" id="SSF51110">
    <property type="entry name" value="alpha-D-mannose-specific plant lectins"/>
    <property type="match status" value="1"/>
</dbReference>
<dbReference type="EMBL" id="JAMYWD010000012">
    <property type="protein sequence ID" value="KAJ4950053.1"/>
    <property type="molecule type" value="Genomic_DNA"/>
</dbReference>
<proteinExistence type="inferred from homology"/>
<dbReference type="SUPFAM" id="SSF56112">
    <property type="entry name" value="Protein kinase-like (PK-like)"/>
    <property type="match status" value="1"/>
</dbReference>
<evidence type="ECO:0000256" key="6">
    <source>
        <dbReference type="ARBA" id="ARBA00022734"/>
    </source>
</evidence>
<dbReference type="SMART" id="SM00220">
    <property type="entry name" value="S_TKc"/>
    <property type="match status" value="1"/>
</dbReference>
<keyword evidence="2" id="KW-1003">Cell membrane</keyword>
<keyword evidence="8 14" id="KW-0418">Kinase</keyword>
<comment type="catalytic activity">
    <reaction evidence="13 14">
        <text>L-seryl-[protein] + ATP = O-phospho-L-seryl-[protein] + ADP + H(+)</text>
        <dbReference type="Rhea" id="RHEA:17989"/>
        <dbReference type="Rhea" id="RHEA-COMP:9863"/>
        <dbReference type="Rhea" id="RHEA-COMP:11604"/>
        <dbReference type="ChEBI" id="CHEBI:15378"/>
        <dbReference type="ChEBI" id="CHEBI:29999"/>
        <dbReference type="ChEBI" id="CHEBI:30616"/>
        <dbReference type="ChEBI" id="CHEBI:83421"/>
        <dbReference type="ChEBI" id="CHEBI:456216"/>
        <dbReference type="EC" id="2.7.11.1"/>
    </reaction>
</comment>
<dbReference type="InterPro" id="IPR000719">
    <property type="entry name" value="Prot_kinase_dom"/>
</dbReference>
<dbReference type="FunFam" id="3.30.200.20:FF:000195">
    <property type="entry name" value="G-type lectin S-receptor-like serine/threonine-protein kinase"/>
    <property type="match status" value="1"/>
</dbReference>
<keyword evidence="2" id="KW-0472">Membrane</keyword>
<dbReference type="GO" id="GO:0004674">
    <property type="term" value="F:protein serine/threonine kinase activity"/>
    <property type="evidence" value="ECO:0007669"/>
    <property type="project" value="UniProtKB-KW"/>
</dbReference>
<keyword evidence="3 14" id="KW-0723">Serine/threonine-protein kinase</keyword>
<comment type="subcellular location">
    <subcellularLocation>
        <location evidence="1">Cell membrane</location>
        <topology evidence="1">Single-pass type I membrane protein</topology>
    </subcellularLocation>
</comment>
<keyword evidence="10" id="KW-1015">Disulfide bond</keyword>
<evidence type="ECO:0000256" key="13">
    <source>
        <dbReference type="ARBA" id="ARBA00048679"/>
    </source>
</evidence>
<evidence type="ECO:0000256" key="3">
    <source>
        <dbReference type="ARBA" id="ARBA00022527"/>
    </source>
</evidence>
<dbReference type="PROSITE" id="PS50948">
    <property type="entry name" value="PAN"/>
    <property type="match status" value="1"/>
</dbReference>
<feature type="domain" description="EGF-like" evidence="17">
    <location>
        <begin position="272"/>
        <end position="308"/>
    </location>
</feature>
<dbReference type="OrthoDB" id="1934880at2759"/>
<keyword evidence="5" id="KW-0732">Signal</keyword>
<dbReference type="GO" id="GO:0005886">
    <property type="term" value="C:plasma membrane"/>
    <property type="evidence" value="ECO:0007669"/>
    <property type="project" value="UniProtKB-SubCell"/>
</dbReference>
<keyword evidence="15" id="KW-0245">EGF-like domain</keyword>
<dbReference type="SMART" id="SM00473">
    <property type="entry name" value="PAN_AP"/>
    <property type="match status" value="1"/>
</dbReference>
<evidence type="ECO:0000259" key="18">
    <source>
        <dbReference type="PROSITE" id="PS50927"/>
    </source>
</evidence>
<dbReference type="Gene3D" id="2.90.10.10">
    <property type="entry name" value="Bulb-type lectin domain"/>
    <property type="match status" value="1"/>
</dbReference>
<dbReference type="AlphaFoldDB" id="A0A9Q0GLW2"/>
<evidence type="ECO:0000256" key="2">
    <source>
        <dbReference type="ARBA" id="ARBA00022475"/>
    </source>
</evidence>
<dbReference type="EC" id="2.7.11.1" evidence="14"/>
<dbReference type="GO" id="GO:0030246">
    <property type="term" value="F:carbohydrate binding"/>
    <property type="evidence" value="ECO:0007669"/>
    <property type="project" value="UniProtKB-KW"/>
</dbReference>
<keyword evidence="21" id="KW-1185">Reference proteome</keyword>
<evidence type="ECO:0000256" key="1">
    <source>
        <dbReference type="ARBA" id="ARBA00004251"/>
    </source>
</evidence>
<feature type="domain" description="Bulb-type lectin" evidence="18">
    <location>
        <begin position="3"/>
        <end position="124"/>
    </location>
</feature>
<dbReference type="InterPro" id="IPR008271">
    <property type="entry name" value="Ser/Thr_kinase_AS"/>
</dbReference>
<comment type="similarity">
    <text evidence="14">Belongs to the protein kinase superfamily. Ser/Thr protein kinase family.</text>
</comment>
<comment type="caution">
    <text evidence="15">Lacks conserved residue(s) required for the propagation of feature annotation.</text>
</comment>
<dbReference type="SMART" id="SM00108">
    <property type="entry name" value="B_lectin"/>
    <property type="match status" value="1"/>
</dbReference>
<dbReference type="PANTHER" id="PTHR27002:SF422">
    <property type="entry name" value="RECEPTOR-LIKE SERINE_THREONINE-PROTEIN KINASE"/>
    <property type="match status" value="1"/>
</dbReference>
<dbReference type="PANTHER" id="PTHR27002">
    <property type="entry name" value="RECEPTOR-LIKE SERINE/THREONINE-PROTEIN KINASE SD1-8"/>
    <property type="match status" value="1"/>
</dbReference>
<evidence type="ECO:0000313" key="20">
    <source>
        <dbReference type="EMBL" id="KAJ4950053.1"/>
    </source>
</evidence>
<protein>
    <recommendedName>
        <fullName evidence="14">Receptor-like serine/threonine-protein kinase</fullName>
        <ecNumber evidence="14">2.7.11.1</ecNumber>
    </recommendedName>
</protein>
<dbReference type="InterPro" id="IPR000742">
    <property type="entry name" value="EGF"/>
</dbReference>
<evidence type="ECO:0000256" key="15">
    <source>
        <dbReference type="PROSITE-ProRule" id="PRU00076"/>
    </source>
</evidence>
<evidence type="ECO:0000256" key="7">
    <source>
        <dbReference type="ARBA" id="ARBA00022741"/>
    </source>
</evidence>
<dbReference type="InterPro" id="IPR001245">
    <property type="entry name" value="Ser-Thr/Tyr_kinase_cat_dom"/>
</dbReference>
<evidence type="ECO:0000256" key="12">
    <source>
        <dbReference type="ARBA" id="ARBA00047899"/>
    </source>
</evidence>
<dbReference type="PIRSF" id="PIRSF000641">
    <property type="entry name" value="SRK"/>
    <property type="match status" value="1"/>
</dbReference>
<keyword evidence="7 14" id="KW-0547">Nucleotide-binding</keyword>
<dbReference type="FunFam" id="2.90.10.10:FF:000001">
    <property type="entry name" value="G-type lectin S-receptor-like serine/threonine-protein kinase"/>
    <property type="match status" value="1"/>
</dbReference>
<dbReference type="CDD" id="cd01098">
    <property type="entry name" value="PAN_AP_plant"/>
    <property type="match status" value="1"/>
</dbReference>
<dbReference type="Pfam" id="PF07714">
    <property type="entry name" value="PK_Tyr_Ser-Thr"/>
    <property type="match status" value="1"/>
</dbReference>
<evidence type="ECO:0000256" key="9">
    <source>
        <dbReference type="ARBA" id="ARBA00022840"/>
    </source>
</evidence>
<dbReference type="GO" id="GO:0048544">
    <property type="term" value="P:recognition of pollen"/>
    <property type="evidence" value="ECO:0007669"/>
    <property type="project" value="InterPro"/>
</dbReference>
<dbReference type="InterPro" id="IPR001480">
    <property type="entry name" value="Bulb-type_lectin_dom"/>
</dbReference>
<dbReference type="Gene3D" id="1.10.510.10">
    <property type="entry name" value="Transferase(Phosphotransferase) domain 1"/>
    <property type="match status" value="1"/>
</dbReference>
<keyword evidence="9 14" id="KW-0067">ATP-binding</keyword>
<dbReference type="PROSITE" id="PS00108">
    <property type="entry name" value="PROTEIN_KINASE_ST"/>
    <property type="match status" value="1"/>
</dbReference>
<feature type="domain" description="Apple" evidence="19">
    <location>
        <begin position="327"/>
        <end position="404"/>
    </location>
</feature>
<evidence type="ECO:0000256" key="10">
    <source>
        <dbReference type="ARBA" id="ARBA00023157"/>
    </source>
</evidence>
<accession>A0A9Q0GLW2</accession>
<comment type="catalytic activity">
    <reaction evidence="12 14">
        <text>L-threonyl-[protein] + ATP = O-phospho-L-threonyl-[protein] + ADP + H(+)</text>
        <dbReference type="Rhea" id="RHEA:46608"/>
        <dbReference type="Rhea" id="RHEA-COMP:11060"/>
        <dbReference type="Rhea" id="RHEA-COMP:11605"/>
        <dbReference type="ChEBI" id="CHEBI:15378"/>
        <dbReference type="ChEBI" id="CHEBI:30013"/>
        <dbReference type="ChEBI" id="CHEBI:30616"/>
        <dbReference type="ChEBI" id="CHEBI:61977"/>
        <dbReference type="ChEBI" id="CHEBI:456216"/>
        <dbReference type="EC" id="2.7.11.1"/>
    </reaction>
</comment>
<evidence type="ECO:0000313" key="21">
    <source>
        <dbReference type="Proteomes" id="UP001141806"/>
    </source>
</evidence>
<comment type="caution">
    <text evidence="20">The sequence shown here is derived from an EMBL/GenBank/DDBJ whole genome shotgun (WGS) entry which is preliminary data.</text>
</comment>
<dbReference type="PROSITE" id="PS50026">
    <property type="entry name" value="EGF_3"/>
    <property type="match status" value="1"/>
</dbReference>
<dbReference type="InterPro" id="IPR011009">
    <property type="entry name" value="Kinase-like_dom_sf"/>
</dbReference>
<dbReference type="CDD" id="cd00028">
    <property type="entry name" value="B_lectin"/>
    <property type="match status" value="1"/>
</dbReference>
<evidence type="ECO:0000259" key="17">
    <source>
        <dbReference type="PROSITE" id="PS50026"/>
    </source>
</evidence>
<dbReference type="Pfam" id="PF01453">
    <property type="entry name" value="B_lectin"/>
    <property type="match status" value="1"/>
</dbReference>
<feature type="domain" description="Protein kinase" evidence="16">
    <location>
        <begin position="453"/>
        <end position="746"/>
    </location>
</feature>
<dbReference type="PROSITE" id="PS50011">
    <property type="entry name" value="PROTEIN_KINASE_DOM"/>
    <property type="match status" value="1"/>
</dbReference>
<dbReference type="PROSITE" id="PS50927">
    <property type="entry name" value="BULB_LECTIN"/>
    <property type="match status" value="1"/>
</dbReference>
<sequence>MAINTISPSRSIIDGETLVSAEGIFELGFFSPGNSTNRYVGIWYKKTSYTQVVWVLNSIAPITDSSGSLTINSDGNLVLLDGKQNILWYTNASATSNNRVAVLDDLGNFALKEIKYPSVLLWQSFDHPSNAFIPNMKLGGNDELGIYITLTSWKSENDPAPGNFFLNRDRKSLQQIFIVKGSVATVFNWTDAVKHWRSGQWDGRTFIGAPSMSQDYINGVTFNRDGYGGQYYTYSTSNSFKITIKVLDSSGNIVQKDWDEGKKEWVDVVVAITSQCDIYNTCGPFGICNKMESFICRCMRGFQPKFPEKWRKGNWSDGCVRSNQLLCGSDHEGFLKLEEMKLPDFAEYLLVQNQNECRARCLNNCSCLAYAYISGPGCLVWVTDLIDVQQFSFNGQDLFLRLPSSELGTDKKLPNTISESVQASFLKDGVEHGEDQELQILDFGSVKMATNDFLLENRIGKGGFGPVYKGYLPTGQAIAVKRLSRTSGQGMTEFKNEVMLISKLQHRNLVKLVGVCCEGEERILLYEYLHNKSLDTILFDATKRAELDWTKRFKIIEGIACGLLYLHRDSRLKVIHRDLKSGNILLDEEMNPKISDFGMARIFGKKQERANTNRVVGTYGYMAPEYAIYGIFSEKSDVFSFGILLLEIMSGVKNSSFFHDEYLSLLGYAWQLWNDDRGLQLIDQTVIRNCDPLEAMRCIHIGLLCVQDFALDRPIMSEVVFMLSTKTSLPPPKMPAYIEYRNQIHLNSYGSDVCSVNKCSMTTLESR</sequence>
<evidence type="ECO:0000256" key="5">
    <source>
        <dbReference type="ARBA" id="ARBA00022729"/>
    </source>
</evidence>
<keyword evidence="6" id="KW-0430">Lectin</keyword>
<keyword evidence="4 14" id="KW-0808">Transferase</keyword>
<dbReference type="GO" id="GO:0005524">
    <property type="term" value="F:ATP binding"/>
    <property type="evidence" value="ECO:0007669"/>
    <property type="project" value="UniProtKB-KW"/>
</dbReference>
<evidence type="ECO:0000256" key="14">
    <source>
        <dbReference type="PIRNR" id="PIRNR000641"/>
    </source>
</evidence>
<dbReference type="FunFam" id="1.10.510.10:FF:000345">
    <property type="entry name" value="G-type lectin S-receptor-like serine/threonine-protein kinase"/>
    <property type="match status" value="1"/>
</dbReference>
<dbReference type="InterPro" id="IPR003609">
    <property type="entry name" value="Pan_app"/>
</dbReference>
<reference evidence="20" key="1">
    <citation type="journal article" date="2023" name="Plant J.">
        <title>The genome of the king protea, Protea cynaroides.</title>
        <authorList>
            <person name="Chang J."/>
            <person name="Duong T.A."/>
            <person name="Schoeman C."/>
            <person name="Ma X."/>
            <person name="Roodt D."/>
            <person name="Barker N."/>
            <person name="Li Z."/>
            <person name="Van de Peer Y."/>
            <person name="Mizrachi E."/>
        </authorList>
    </citation>
    <scope>NUCLEOTIDE SEQUENCE</scope>
    <source>
        <tissue evidence="20">Young leaves</tissue>
    </source>
</reference>
<dbReference type="CDD" id="cd14066">
    <property type="entry name" value="STKc_IRAK"/>
    <property type="match status" value="1"/>
</dbReference>
<gene>
    <name evidence="20" type="ORF">NE237_026885</name>
</gene>
<dbReference type="InterPro" id="IPR000858">
    <property type="entry name" value="S_locus_glycoprot_dom"/>
</dbReference>
<keyword evidence="11" id="KW-0325">Glycoprotein</keyword>
<dbReference type="Pfam" id="PF08276">
    <property type="entry name" value="PAN_2"/>
    <property type="match status" value="1"/>
</dbReference>
<dbReference type="Proteomes" id="UP001141806">
    <property type="component" value="Unassembled WGS sequence"/>
</dbReference>
<evidence type="ECO:0000256" key="4">
    <source>
        <dbReference type="ARBA" id="ARBA00022679"/>
    </source>
</evidence>
<name>A0A9Q0GLW2_9MAGN</name>
<organism evidence="20 21">
    <name type="scientific">Protea cynaroides</name>
    <dbReference type="NCBI Taxonomy" id="273540"/>
    <lineage>
        <taxon>Eukaryota</taxon>
        <taxon>Viridiplantae</taxon>
        <taxon>Streptophyta</taxon>
        <taxon>Embryophyta</taxon>
        <taxon>Tracheophyta</taxon>
        <taxon>Spermatophyta</taxon>
        <taxon>Magnoliopsida</taxon>
        <taxon>Proteales</taxon>
        <taxon>Proteaceae</taxon>
        <taxon>Protea</taxon>
    </lineage>
</organism>
<evidence type="ECO:0000256" key="11">
    <source>
        <dbReference type="ARBA" id="ARBA00023180"/>
    </source>
</evidence>
<dbReference type="GO" id="GO:0045087">
    <property type="term" value="P:innate immune response"/>
    <property type="evidence" value="ECO:0007669"/>
    <property type="project" value="UniProtKB-ARBA"/>
</dbReference>
<dbReference type="InterPro" id="IPR036426">
    <property type="entry name" value="Bulb-type_lectin_dom_sf"/>
</dbReference>